<gene>
    <name evidence="2" type="ORF">RJT34_17852</name>
</gene>
<organism evidence="2 3">
    <name type="scientific">Clitoria ternatea</name>
    <name type="common">Butterfly pea</name>
    <dbReference type="NCBI Taxonomy" id="43366"/>
    <lineage>
        <taxon>Eukaryota</taxon>
        <taxon>Viridiplantae</taxon>
        <taxon>Streptophyta</taxon>
        <taxon>Embryophyta</taxon>
        <taxon>Tracheophyta</taxon>
        <taxon>Spermatophyta</taxon>
        <taxon>Magnoliopsida</taxon>
        <taxon>eudicotyledons</taxon>
        <taxon>Gunneridae</taxon>
        <taxon>Pentapetalae</taxon>
        <taxon>rosids</taxon>
        <taxon>fabids</taxon>
        <taxon>Fabales</taxon>
        <taxon>Fabaceae</taxon>
        <taxon>Papilionoideae</taxon>
        <taxon>50 kb inversion clade</taxon>
        <taxon>NPAAA clade</taxon>
        <taxon>indigoferoid/millettioid clade</taxon>
        <taxon>Phaseoleae</taxon>
        <taxon>Clitoria</taxon>
    </lineage>
</organism>
<keyword evidence="3" id="KW-1185">Reference proteome</keyword>
<dbReference type="Proteomes" id="UP001359559">
    <property type="component" value="Unassembled WGS sequence"/>
</dbReference>
<accession>A0AAN9JA35</accession>
<feature type="compositionally biased region" description="Low complexity" evidence="1">
    <location>
        <begin position="81"/>
        <end position="99"/>
    </location>
</feature>
<dbReference type="AlphaFoldDB" id="A0AAN9JA35"/>
<feature type="compositionally biased region" description="Polar residues" evidence="1">
    <location>
        <begin position="105"/>
        <end position="114"/>
    </location>
</feature>
<feature type="region of interest" description="Disordered" evidence="1">
    <location>
        <begin position="57"/>
        <end position="114"/>
    </location>
</feature>
<reference evidence="2 3" key="1">
    <citation type="submission" date="2024-01" db="EMBL/GenBank/DDBJ databases">
        <title>The genomes of 5 underutilized Papilionoideae crops provide insights into root nodulation and disease resistance.</title>
        <authorList>
            <person name="Yuan L."/>
        </authorList>
    </citation>
    <scope>NUCLEOTIDE SEQUENCE [LARGE SCALE GENOMIC DNA]</scope>
    <source>
        <strain evidence="2">LY-2023</strain>
        <tissue evidence="2">Leaf</tissue>
    </source>
</reference>
<sequence length="114" mass="12821">MVMTMCIERMVNNERIVIRNGKGVEGDDRGHNGGVMDTVLRVWKYRRGKGMMMMIRHGNGADQRQDPPLHLHQSHKPQDNIIKSTTPESSSSSVTSIQNSDKKQPSCTINTCLN</sequence>
<name>A0AAN9JA35_CLITE</name>
<evidence type="ECO:0000313" key="3">
    <source>
        <dbReference type="Proteomes" id="UP001359559"/>
    </source>
</evidence>
<dbReference type="EMBL" id="JAYKXN010000004">
    <property type="protein sequence ID" value="KAK7294952.1"/>
    <property type="molecule type" value="Genomic_DNA"/>
</dbReference>
<comment type="caution">
    <text evidence="2">The sequence shown here is derived from an EMBL/GenBank/DDBJ whole genome shotgun (WGS) entry which is preliminary data.</text>
</comment>
<evidence type="ECO:0000313" key="2">
    <source>
        <dbReference type="EMBL" id="KAK7294952.1"/>
    </source>
</evidence>
<evidence type="ECO:0000256" key="1">
    <source>
        <dbReference type="SAM" id="MobiDB-lite"/>
    </source>
</evidence>
<proteinExistence type="predicted"/>
<protein>
    <submittedName>
        <fullName evidence="2">Uncharacterized protein</fullName>
    </submittedName>
</protein>